<dbReference type="InterPro" id="IPR013783">
    <property type="entry name" value="Ig-like_fold"/>
</dbReference>
<comment type="caution">
    <text evidence="6">The sequence shown here is derived from an EMBL/GenBank/DDBJ whole genome shotgun (WGS) entry which is preliminary data.</text>
</comment>
<evidence type="ECO:0000256" key="3">
    <source>
        <dbReference type="ARBA" id="ARBA00022729"/>
    </source>
</evidence>
<evidence type="ECO:0000256" key="1">
    <source>
        <dbReference type="ARBA" id="ARBA00004613"/>
    </source>
</evidence>
<dbReference type="SMART" id="SM00635">
    <property type="entry name" value="BID_2"/>
    <property type="match status" value="2"/>
</dbReference>
<dbReference type="InterPro" id="IPR041498">
    <property type="entry name" value="Big_6"/>
</dbReference>
<dbReference type="Proteomes" id="UP000533953">
    <property type="component" value="Unassembled WGS sequence"/>
</dbReference>
<dbReference type="InterPro" id="IPR003343">
    <property type="entry name" value="Big_2"/>
</dbReference>
<dbReference type="Gene3D" id="2.60.40.10">
    <property type="entry name" value="Immunoglobulins"/>
    <property type="match status" value="2"/>
</dbReference>
<evidence type="ECO:0000256" key="2">
    <source>
        <dbReference type="ARBA" id="ARBA00022525"/>
    </source>
</evidence>
<sequence>MRQRKKWKLLTVATVSGLLITGLVAPTFAHAAPATNKTQSNPTSVLKSTIQNQNLVKDPNFTSFTNDKNVGWVYMSQVGMSNATNMPLIPNGNGYDIQNSVNDHLLGYTQHVDINGEDGVQVDNKPTSTATYVYVQQKVTNLIPGQTYHLTADYRLLSSDLVSPAGTPYKPNVLALIVDNAGDQQLVKQDELDNTDNEWRTYDYTFQAGGTEADLAFLSFARTADFAEQTKMTTQYKNVQLINADQTAPNAPTINDLTTESTSATGTAEPNSDVTLTVDGVVIGTGKADADGNYTIAITPQPANATVQATATDIAGNISDPASTVVASLNNSAIGGIVTDNATGNGLPNTRVELHDVDGNLLDSQQTDSNGHYNFTSLAAGNYYTKVIIPSEYEYITGNGYGSDGNSNYVQLDGENTITDYNITLGKKEQLSTVDWIYNKDTADNRVIADGDNISVYDNYTDVYNHHNLNFDLEDSDGNALDPRNYTITSSDTSVVKIVPGNNGTLLYAATIEGPGTSVITIKDKDGKTIRQYTINIHASVQDVKWNYNKDGVSRPVNTNGVLEIPNTYLNQYNTPHVDLQFYNSAGKLVQPKGYTVTFSDPSIATADQSDPNLIALVHNEKTGSTNVTIRDEQGNVVRSFTFTVTAPAVAATDISLSTTNINTTVNATGKINATVSPSNATNKTLSYTSADPSIITVDANGNWVAKKAGTTTIAVKTTDGSNITKTVNVTVTDPNAIASVKWNFNKDGVSRPVNTNGILEIPNTYLNQYNKPHVDLQFYNSANTLVQPKGYTVSFSDPTIARADQSDPNIIALVHNDKVGSTNVTIRDAQGNVVRSFTFTVTGKTIADRVKSADVELVNKRPNTGSTGTNAYIYPHAADVPAGVTYSIETYVTQTGRLFSNIIVGTTDGTYHQVLHNTTNPTATWQQTGNTIKVYATYQGVKYLVLQGPSTDYYSSQTTHVWKD</sequence>
<reference evidence="6 7" key="1">
    <citation type="submission" date="2020-03" db="EMBL/GenBank/DDBJ databases">
        <title>Soil Listeria distribution.</title>
        <authorList>
            <person name="Liao J."/>
            <person name="Wiedmann M."/>
        </authorList>
    </citation>
    <scope>NUCLEOTIDE SEQUENCE [LARGE SCALE GENOMIC DNA]</scope>
    <source>
        <strain evidence="6 7">FSL L7-1547</strain>
    </source>
</reference>
<feature type="domain" description="BIG2" evidence="5">
    <location>
        <begin position="651"/>
        <end position="728"/>
    </location>
</feature>
<dbReference type="Gene3D" id="2.60.40.1080">
    <property type="match status" value="2"/>
</dbReference>
<dbReference type="InterPro" id="IPR033764">
    <property type="entry name" value="Sdr_B"/>
</dbReference>
<gene>
    <name evidence="6" type="ORF">HCI99_13835</name>
</gene>
<dbReference type="Gene3D" id="2.60.120.260">
    <property type="entry name" value="Galactose-binding domain-like"/>
    <property type="match status" value="1"/>
</dbReference>
<dbReference type="Pfam" id="PF17210">
    <property type="entry name" value="SdrD_B"/>
    <property type="match status" value="1"/>
</dbReference>
<dbReference type="RefSeq" id="WP_185418075.1">
    <property type="nucleotide sequence ID" value="NZ_JAASTX010000021.1"/>
</dbReference>
<keyword evidence="3 4" id="KW-0732">Signal</keyword>
<dbReference type="EMBL" id="JAASTX010000021">
    <property type="protein sequence ID" value="MBC1492897.1"/>
    <property type="molecule type" value="Genomic_DNA"/>
</dbReference>
<dbReference type="GO" id="GO:0005576">
    <property type="term" value="C:extracellular region"/>
    <property type="evidence" value="ECO:0007669"/>
    <property type="project" value="UniProtKB-SubCell"/>
</dbReference>
<dbReference type="InterPro" id="IPR008964">
    <property type="entry name" value="Invasin/intimin_cell_adhesion"/>
</dbReference>
<evidence type="ECO:0000259" key="5">
    <source>
        <dbReference type="SMART" id="SM00635"/>
    </source>
</evidence>
<organism evidence="6 7">
    <name type="scientific">Listeria booriae</name>
    <dbReference type="NCBI Taxonomy" id="1552123"/>
    <lineage>
        <taxon>Bacteria</taxon>
        <taxon>Bacillati</taxon>
        <taxon>Bacillota</taxon>
        <taxon>Bacilli</taxon>
        <taxon>Bacillales</taxon>
        <taxon>Listeriaceae</taxon>
        <taxon>Listeria</taxon>
    </lineage>
</organism>
<dbReference type="SUPFAM" id="SSF49478">
    <property type="entry name" value="Cna protein B-type domain"/>
    <property type="match status" value="1"/>
</dbReference>
<keyword evidence="2" id="KW-0964">Secreted</keyword>
<evidence type="ECO:0000313" key="7">
    <source>
        <dbReference type="Proteomes" id="UP000533953"/>
    </source>
</evidence>
<evidence type="ECO:0000256" key="4">
    <source>
        <dbReference type="SAM" id="SignalP"/>
    </source>
</evidence>
<feature type="domain" description="BIG2" evidence="5">
    <location>
        <begin position="450"/>
        <end position="534"/>
    </location>
</feature>
<feature type="chain" id="PRO_5030658547" description="BIG2 domain-containing protein" evidence="4">
    <location>
        <begin position="32"/>
        <end position="965"/>
    </location>
</feature>
<dbReference type="AlphaFoldDB" id="A0A7X0XF48"/>
<proteinExistence type="predicted"/>
<protein>
    <recommendedName>
        <fullName evidence="5">BIG2 domain-containing protein</fullName>
    </recommendedName>
</protein>
<dbReference type="Pfam" id="PF17936">
    <property type="entry name" value="Big_6"/>
    <property type="match status" value="1"/>
</dbReference>
<comment type="subcellular location">
    <subcellularLocation>
        <location evidence="1">Secreted</location>
    </subcellularLocation>
</comment>
<dbReference type="SUPFAM" id="SSF49373">
    <property type="entry name" value="Invasin/intimin cell-adhesion fragments"/>
    <property type="match status" value="1"/>
</dbReference>
<feature type="signal peptide" evidence="4">
    <location>
        <begin position="1"/>
        <end position="31"/>
    </location>
</feature>
<dbReference type="Pfam" id="PF02368">
    <property type="entry name" value="Big_2"/>
    <property type="match status" value="1"/>
</dbReference>
<accession>A0A7X0XF48</accession>
<name>A0A7X0XF48_9LIST</name>
<evidence type="ECO:0000313" key="6">
    <source>
        <dbReference type="EMBL" id="MBC1492897.1"/>
    </source>
</evidence>